<protein>
    <recommendedName>
        <fullName evidence="4">Potassium-transporting ATPase subunit F</fullName>
    </recommendedName>
</protein>
<evidence type="ECO:0000256" key="1">
    <source>
        <dbReference type="SAM" id="Phobius"/>
    </source>
</evidence>
<keyword evidence="1" id="KW-0472">Membrane</keyword>
<sequence length="30" mass="3383">MSILDIAWLLICAAAIVYVTYALIRPERFG</sequence>
<keyword evidence="3" id="KW-1185">Reference proteome</keyword>
<dbReference type="Proteomes" id="UP000030182">
    <property type="component" value="Unassembled WGS sequence"/>
</dbReference>
<evidence type="ECO:0008006" key="4">
    <source>
        <dbReference type="Google" id="ProtNLM"/>
    </source>
</evidence>
<evidence type="ECO:0000313" key="3">
    <source>
        <dbReference type="Proteomes" id="UP000030182"/>
    </source>
</evidence>
<evidence type="ECO:0000313" key="2">
    <source>
        <dbReference type="EMBL" id="KDS94166.1"/>
    </source>
</evidence>
<accession>A0ABR4SQX7</accession>
<dbReference type="EMBL" id="JDRS01000002">
    <property type="protein sequence ID" value="KDS94166.1"/>
    <property type="molecule type" value="Genomic_DNA"/>
</dbReference>
<proteinExistence type="predicted"/>
<dbReference type="Pfam" id="PF09604">
    <property type="entry name" value="Potass_KdpF"/>
    <property type="match status" value="1"/>
</dbReference>
<gene>
    <name evidence="2" type="ORF">DHOM_02490</name>
</gene>
<keyword evidence="1" id="KW-1133">Transmembrane helix</keyword>
<dbReference type="InterPro" id="IPR011726">
    <property type="entry name" value="KdpF"/>
</dbReference>
<feature type="transmembrane region" description="Helical" evidence="1">
    <location>
        <begin position="6"/>
        <end position="24"/>
    </location>
</feature>
<keyword evidence="1" id="KW-0812">Transmembrane</keyword>
<dbReference type="RefSeq" id="WP_187291801.1">
    <property type="nucleotide sequence ID" value="NZ_KN323183.1"/>
</dbReference>
<reference evidence="2 3" key="1">
    <citation type="submission" date="2014-01" db="EMBL/GenBank/DDBJ databases">
        <title>Draft genome sequence of the multidrug-resistant clinical isolate Dermabacter hominis 1368.</title>
        <authorList>
            <person name="Albersmeier A."/>
            <person name="Bomholt C."/>
            <person name="Glaub A."/>
            <person name="Ruckert C."/>
            <person name="Soriano F."/>
            <person name="Fernandez-Natal I."/>
            <person name="Tauch A."/>
        </authorList>
    </citation>
    <scope>NUCLEOTIDE SEQUENCE [LARGE SCALE GENOMIC DNA]</scope>
    <source>
        <strain evidence="2 3">1368</strain>
    </source>
</reference>
<organism evidence="2 3">
    <name type="scientific">Dermabacter hominis 1368</name>
    <dbReference type="NCBI Taxonomy" id="1450519"/>
    <lineage>
        <taxon>Bacteria</taxon>
        <taxon>Bacillati</taxon>
        <taxon>Actinomycetota</taxon>
        <taxon>Actinomycetes</taxon>
        <taxon>Micrococcales</taxon>
        <taxon>Dermabacteraceae</taxon>
        <taxon>Dermabacter</taxon>
    </lineage>
</organism>
<name>A0ABR4SQX7_9MICO</name>
<comment type="caution">
    <text evidence="2">The sequence shown here is derived from an EMBL/GenBank/DDBJ whole genome shotgun (WGS) entry which is preliminary data.</text>
</comment>